<comment type="caution">
    <text evidence="7">The sequence shown here is derived from an EMBL/GenBank/DDBJ whole genome shotgun (WGS) entry which is preliminary data.</text>
</comment>
<evidence type="ECO:0000313" key="7">
    <source>
        <dbReference type="EMBL" id="KAH0557415.1"/>
    </source>
</evidence>
<feature type="DNA-binding region" description="TEA" evidence="5">
    <location>
        <begin position="187"/>
        <end position="228"/>
    </location>
</feature>
<dbReference type="Gene3D" id="6.10.20.40">
    <property type="entry name" value="TEA/ATTS domain"/>
    <property type="match status" value="1"/>
</dbReference>
<dbReference type="GO" id="GO:0048568">
    <property type="term" value="P:embryonic organ development"/>
    <property type="evidence" value="ECO:0007669"/>
    <property type="project" value="TreeGrafter"/>
</dbReference>
<organism evidence="7 8">
    <name type="scientific">Cotesia glomerata</name>
    <name type="common">Lepidopteran parasitic wasp</name>
    <name type="synonym">Apanteles glomeratus</name>
    <dbReference type="NCBI Taxonomy" id="32391"/>
    <lineage>
        <taxon>Eukaryota</taxon>
        <taxon>Metazoa</taxon>
        <taxon>Ecdysozoa</taxon>
        <taxon>Arthropoda</taxon>
        <taxon>Hexapoda</taxon>
        <taxon>Insecta</taxon>
        <taxon>Pterygota</taxon>
        <taxon>Neoptera</taxon>
        <taxon>Endopterygota</taxon>
        <taxon>Hymenoptera</taxon>
        <taxon>Apocrita</taxon>
        <taxon>Ichneumonoidea</taxon>
        <taxon>Braconidae</taxon>
        <taxon>Microgastrinae</taxon>
        <taxon>Cotesia</taxon>
    </lineage>
</organism>
<evidence type="ECO:0000259" key="6">
    <source>
        <dbReference type="PROSITE" id="PS51088"/>
    </source>
</evidence>
<name>A0AAV7IPP6_COTGL</name>
<evidence type="ECO:0000256" key="4">
    <source>
        <dbReference type="ARBA" id="ARBA00023242"/>
    </source>
</evidence>
<keyword evidence="3" id="KW-0804">Transcription</keyword>
<dbReference type="GO" id="GO:0000981">
    <property type="term" value="F:DNA-binding transcription factor activity, RNA polymerase II-specific"/>
    <property type="evidence" value="ECO:0007669"/>
    <property type="project" value="TreeGrafter"/>
</dbReference>
<dbReference type="AlphaFoldDB" id="A0AAV7IPP6"/>
<dbReference type="InterPro" id="IPR050937">
    <property type="entry name" value="TEC1_TEAD_TF"/>
</dbReference>
<dbReference type="InterPro" id="IPR000818">
    <property type="entry name" value="TEA/ATTS_dom"/>
</dbReference>
<dbReference type="EMBL" id="JAHXZJ010000747">
    <property type="protein sequence ID" value="KAH0557415.1"/>
    <property type="molecule type" value="Genomic_DNA"/>
</dbReference>
<dbReference type="Proteomes" id="UP000826195">
    <property type="component" value="Unassembled WGS sequence"/>
</dbReference>
<reference evidence="7 8" key="1">
    <citation type="journal article" date="2021" name="J. Hered.">
        <title>A chromosome-level genome assembly of the parasitoid wasp, Cotesia glomerata (Hymenoptera: Braconidae).</title>
        <authorList>
            <person name="Pinto B.J."/>
            <person name="Weis J.J."/>
            <person name="Gamble T."/>
            <person name="Ode P.J."/>
            <person name="Paul R."/>
            <person name="Zaspel J.M."/>
        </authorList>
    </citation>
    <scope>NUCLEOTIDE SEQUENCE [LARGE SCALE GENOMIC DNA]</scope>
    <source>
        <strain evidence="7">CgM1</strain>
    </source>
</reference>
<dbReference type="PANTHER" id="PTHR11834">
    <property type="entry name" value="TRANSCRIPTIONAL ENHANCER FACTOR TEF RELATED"/>
    <property type="match status" value="1"/>
</dbReference>
<dbReference type="SMART" id="SM00426">
    <property type="entry name" value="TEA"/>
    <property type="match status" value="1"/>
</dbReference>
<gene>
    <name evidence="7" type="ORF">KQX54_005663</name>
</gene>
<evidence type="ECO:0000256" key="2">
    <source>
        <dbReference type="ARBA" id="ARBA00023015"/>
    </source>
</evidence>
<keyword evidence="8" id="KW-1185">Reference proteome</keyword>
<dbReference type="GO" id="GO:0005634">
    <property type="term" value="C:nucleus"/>
    <property type="evidence" value="ECO:0007669"/>
    <property type="project" value="UniProtKB-SubCell"/>
</dbReference>
<comment type="subcellular location">
    <subcellularLocation>
        <location evidence="1">Nucleus</location>
    </subcellularLocation>
</comment>
<accession>A0AAV7IPP6</accession>
<dbReference type="GO" id="GO:0000978">
    <property type="term" value="F:RNA polymerase II cis-regulatory region sequence-specific DNA binding"/>
    <property type="evidence" value="ECO:0007669"/>
    <property type="project" value="TreeGrafter"/>
</dbReference>
<evidence type="ECO:0000256" key="5">
    <source>
        <dbReference type="PROSITE-ProRule" id="PRU00505"/>
    </source>
</evidence>
<evidence type="ECO:0000313" key="8">
    <source>
        <dbReference type="Proteomes" id="UP000826195"/>
    </source>
</evidence>
<dbReference type="PROSITE" id="PS51088">
    <property type="entry name" value="TEA_2"/>
    <property type="match status" value="1"/>
</dbReference>
<sequence length="228" mass="25575">MHLEGLQCRAPSVVAVDGGKILRMEARRSLHPKAGQQQTAVRWLQPTPFLRRGHLRVPGRRPMPTAPARIRRTSMLAISAIIVAGGVPRMFLCSSQKHHQQLAVAETPPDSLGYGGASAPDTIFIEHTLSVPVFLKSRQKDTFFTLFVYSLSYVKSSWYFIKDPRDTHTTLRLFNLPMNKDEKDLSAADAEGVWSPDIEQSFQEALTIYPPCGRRKIILSDEGKMYGK</sequence>
<evidence type="ECO:0000256" key="3">
    <source>
        <dbReference type="ARBA" id="ARBA00023163"/>
    </source>
</evidence>
<dbReference type="GO" id="GO:0035329">
    <property type="term" value="P:hippo signaling"/>
    <property type="evidence" value="ECO:0007669"/>
    <property type="project" value="TreeGrafter"/>
</dbReference>
<evidence type="ECO:0000256" key="1">
    <source>
        <dbReference type="ARBA" id="ARBA00004123"/>
    </source>
</evidence>
<feature type="domain" description="TEA" evidence="6">
    <location>
        <begin position="187"/>
        <end position="228"/>
    </location>
</feature>
<proteinExistence type="predicted"/>
<dbReference type="Pfam" id="PF01285">
    <property type="entry name" value="TEA"/>
    <property type="match status" value="1"/>
</dbReference>
<keyword evidence="4" id="KW-0539">Nucleus</keyword>
<keyword evidence="2" id="KW-0805">Transcription regulation</keyword>
<protein>
    <recommendedName>
        <fullName evidence="6">TEA domain-containing protein</fullName>
    </recommendedName>
</protein>
<dbReference type="InterPro" id="IPR038096">
    <property type="entry name" value="TEA/ATTS_sf"/>
</dbReference>
<dbReference type="GO" id="GO:0005667">
    <property type="term" value="C:transcription regulator complex"/>
    <property type="evidence" value="ECO:0007669"/>
    <property type="project" value="TreeGrafter"/>
</dbReference>
<dbReference type="PANTHER" id="PTHR11834:SF0">
    <property type="entry name" value="PROTEIN SCALLOPED"/>
    <property type="match status" value="1"/>
</dbReference>